<protein>
    <recommendedName>
        <fullName evidence="8">RRM domain-containing protein</fullName>
    </recommendedName>
</protein>
<dbReference type="InterPro" id="IPR035979">
    <property type="entry name" value="RBD_domain_sf"/>
</dbReference>
<evidence type="ECO:0000256" key="6">
    <source>
        <dbReference type="PROSITE-ProRule" id="PRU00176"/>
    </source>
</evidence>
<dbReference type="Pfam" id="PF00076">
    <property type="entry name" value="RRM_1"/>
    <property type="match status" value="2"/>
</dbReference>
<evidence type="ECO:0000256" key="3">
    <source>
        <dbReference type="ARBA" id="ARBA00022737"/>
    </source>
</evidence>
<dbReference type="PROSITE" id="PS50102">
    <property type="entry name" value="RRM"/>
    <property type="match status" value="2"/>
</dbReference>
<keyword evidence="3" id="KW-0677">Repeat</keyword>
<gene>
    <name evidence="9" type="ORF">DUNSADRAFT_10462</name>
</gene>
<organism evidence="9 10">
    <name type="scientific">Dunaliella salina</name>
    <name type="common">Green alga</name>
    <name type="synonym">Protococcus salinus</name>
    <dbReference type="NCBI Taxonomy" id="3046"/>
    <lineage>
        <taxon>Eukaryota</taxon>
        <taxon>Viridiplantae</taxon>
        <taxon>Chlorophyta</taxon>
        <taxon>core chlorophytes</taxon>
        <taxon>Chlorophyceae</taxon>
        <taxon>CS clade</taxon>
        <taxon>Chlamydomonadales</taxon>
        <taxon>Dunaliellaceae</taxon>
        <taxon>Dunaliella</taxon>
    </lineage>
</organism>
<dbReference type="Gene3D" id="3.30.70.330">
    <property type="match status" value="2"/>
</dbReference>
<dbReference type="PANTHER" id="PTHR23003:SF62">
    <property type="entry name" value="SERINE_ARGININE (SR)-TYPE SHUTTLING MRNA BINDING PROTEIN NPL3"/>
    <property type="match status" value="1"/>
</dbReference>
<dbReference type="SMART" id="SM00360">
    <property type="entry name" value="RRM"/>
    <property type="match status" value="2"/>
</dbReference>
<evidence type="ECO:0000313" key="9">
    <source>
        <dbReference type="EMBL" id="KAF5833296.1"/>
    </source>
</evidence>
<dbReference type="Proteomes" id="UP000815325">
    <property type="component" value="Unassembled WGS sequence"/>
</dbReference>
<keyword evidence="4 6" id="KW-0694">RNA-binding</keyword>
<feature type="compositionally biased region" description="Basic and acidic residues" evidence="7">
    <location>
        <begin position="105"/>
        <end position="117"/>
    </location>
</feature>
<dbReference type="PANTHER" id="PTHR23003">
    <property type="entry name" value="RNA RECOGNITION MOTIF RRM DOMAIN CONTAINING PROTEIN"/>
    <property type="match status" value="1"/>
</dbReference>
<sequence>MSREPMRKSSRLYVGGLPMDIKDEEVEDLFYKFGDIRTLDLKIPMKPPAFAFVEFADWKAAERAMDALDGYDFFGSRIMVHISYGTRSFNQPPPSKQRDQPLPSKQREMGMPKDFPRELPPFPIDTSRRTYHRAIVENLPRGAAWQDLKDHMRPAGDVVFAQVVPQGHGGWMGLTDYATAEELDTAVRRLNGSQFIDRSGRGRAIVRVTKEHQKHRGRSRSRSPIAPPRTRAYRDDHRRP</sequence>
<dbReference type="EMBL" id="MU069819">
    <property type="protein sequence ID" value="KAF5833296.1"/>
    <property type="molecule type" value="Genomic_DNA"/>
</dbReference>
<comment type="caution">
    <text evidence="9">The sequence shown here is derived from an EMBL/GenBank/DDBJ whole genome shotgun (WGS) entry which is preliminary data.</text>
</comment>
<feature type="region of interest" description="Disordered" evidence="7">
    <location>
        <begin position="87"/>
        <end position="123"/>
    </location>
</feature>
<feature type="region of interest" description="Disordered" evidence="7">
    <location>
        <begin position="210"/>
        <end position="240"/>
    </location>
</feature>
<dbReference type="InterPro" id="IPR012677">
    <property type="entry name" value="Nucleotide-bd_a/b_plait_sf"/>
</dbReference>
<keyword evidence="5" id="KW-0539">Nucleus</keyword>
<feature type="domain" description="RRM" evidence="8">
    <location>
        <begin position="10"/>
        <end position="85"/>
    </location>
</feature>
<proteinExistence type="predicted"/>
<feature type="domain" description="RRM" evidence="8">
    <location>
        <begin position="132"/>
        <end position="205"/>
    </location>
</feature>
<evidence type="ECO:0000256" key="4">
    <source>
        <dbReference type="ARBA" id="ARBA00022884"/>
    </source>
</evidence>
<evidence type="ECO:0000256" key="2">
    <source>
        <dbReference type="ARBA" id="ARBA00022664"/>
    </source>
</evidence>
<dbReference type="InterPro" id="IPR000504">
    <property type="entry name" value="RRM_dom"/>
</dbReference>
<evidence type="ECO:0000313" key="10">
    <source>
        <dbReference type="Proteomes" id="UP000815325"/>
    </source>
</evidence>
<dbReference type="SUPFAM" id="SSF54928">
    <property type="entry name" value="RNA-binding domain, RBD"/>
    <property type="match status" value="1"/>
</dbReference>
<comment type="subcellular location">
    <subcellularLocation>
        <location evidence="1">Nucleus</location>
    </subcellularLocation>
</comment>
<evidence type="ECO:0000256" key="5">
    <source>
        <dbReference type="ARBA" id="ARBA00023242"/>
    </source>
</evidence>
<evidence type="ECO:0000256" key="7">
    <source>
        <dbReference type="SAM" id="MobiDB-lite"/>
    </source>
</evidence>
<reference evidence="9" key="1">
    <citation type="submission" date="2017-08" db="EMBL/GenBank/DDBJ databases">
        <authorList>
            <person name="Polle J.E."/>
            <person name="Barry K."/>
            <person name="Cushman J."/>
            <person name="Schmutz J."/>
            <person name="Tran D."/>
            <person name="Hathwaick L.T."/>
            <person name="Yim W.C."/>
            <person name="Jenkins J."/>
            <person name="Mckie-Krisberg Z.M."/>
            <person name="Prochnik S."/>
            <person name="Lindquist E."/>
            <person name="Dockter R.B."/>
            <person name="Adam C."/>
            <person name="Molina H."/>
            <person name="Bunkerborg J."/>
            <person name="Jin E."/>
            <person name="Buchheim M."/>
            <person name="Magnuson J."/>
        </authorList>
    </citation>
    <scope>NUCLEOTIDE SEQUENCE</scope>
    <source>
        <strain evidence="9">CCAP 19/18</strain>
    </source>
</reference>
<accession>A0ABQ7GFC7</accession>
<feature type="compositionally biased region" description="Basic residues" evidence="7">
    <location>
        <begin position="212"/>
        <end position="221"/>
    </location>
</feature>
<keyword evidence="10" id="KW-1185">Reference proteome</keyword>
<dbReference type="InterPro" id="IPR050374">
    <property type="entry name" value="RRT5_SRSF_SR"/>
</dbReference>
<keyword evidence="2" id="KW-0507">mRNA processing</keyword>
<evidence type="ECO:0000259" key="8">
    <source>
        <dbReference type="PROSITE" id="PS50102"/>
    </source>
</evidence>
<name>A0ABQ7GFC7_DUNSA</name>
<evidence type="ECO:0000256" key="1">
    <source>
        <dbReference type="ARBA" id="ARBA00004123"/>
    </source>
</evidence>